<dbReference type="Proteomes" id="UP000649617">
    <property type="component" value="Unassembled WGS sequence"/>
</dbReference>
<gene>
    <name evidence="2" type="ORF">SPIL2461_LOCUS7779</name>
</gene>
<feature type="region of interest" description="Disordered" evidence="1">
    <location>
        <begin position="61"/>
        <end position="86"/>
    </location>
</feature>
<feature type="compositionally biased region" description="Low complexity" evidence="1">
    <location>
        <begin position="210"/>
        <end position="220"/>
    </location>
</feature>
<feature type="compositionally biased region" description="Basic and acidic residues" evidence="1">
    <location>
        <begin position="333"/>
        <end position="351"/>
    </location>
</feature>
<keyword evidence="3" id="KW-1185">Reference proteome</keyword>
<feature type="non-terminal residue" evidence="2">
    <location>
        <position position="580"/>
    </location>
</feature>
<name>A0A812PFS7_SYMPI</name>
<protein>
    <recommendedName>
        <fullName evidence="4">Reverse transcriptase domain-containing protein</fullName>
    </recommendedName>
</protein>
<organism evidence="2 3">
    <name type="scientific">Symbiodinium pilosum</name>
    <name type="common">Dinoflagellate</name>
    <dbReference type="NCBI Taxonomy" id="2952"/>
    <lineage>
        <taxon>Eukaryota</taxon>
        <taxon>Sar</taxon>
        <taxon>Alveolata</taxon>
        <taxon>Dinophyceae</taxon>
        <taxon>Suessiales</taxon>
        <taxon>Symbiodiniaceae</taxon>
        <taxon>Symbiodinium</taxon>
    </lineage>
</organism>
<evidence type="ECO:0008006" key="4">
    <source>
        <dbReference type="Google" id="ProtNLM"/>
    </source>
</evidence>
<dbReference type="EMBL" id="CAJNIZ010012400">
    <property type="protein sequence ID" value="CAE7333527.1"/>
    <property type="molecule type" value="Genomic_DNA"/>
</dbReference>
<feature type="region of interest" description="Disordered" evidence="1">
    <location>
        <begin position="327"/>
        <end position="351"/>
    </location>
</feature>
<reference evidence="2" key="1">
    <citation type="submission" date="2021-02" db="EMBL/GenBank/DDBJ databases">
        <authorList>
            <person name="Dougan E. K."/>
            <person name="Rhodes N."/>
            <person name="Thang M."/>
            <person name="Chan C."/>
        </authorList>
    </citation>
    <scope>NUCLEOTIDE SEQUENCE</scope>
</reference>
<accession>A0A812PFS7</accession>
<evidence type="ECO:0000256" key="1">
    <source>
        <dbReference type="SAM" id="MobiDB-lite"/>
    </source>
</evidence>
<feature type="region of interest" description="Disordered" evidence="1">
    <location>
        <begin position="201"/>
        <end position="220"/>
    </location>
</feature>
<dbReference type="AlphaFoldDB" id="A0A812PFS7"/>
<sequence length="580" mass="61753">GPADHERALRALANIGISTPQDGAVSVHHVAGSPRAAAHDHFYDCSEDAPPQADAALCMTPPNSDDEDARSERCAPTMPDTPPAEAADSAPLSWFYVPLRLHAAGHLDSGLAEGSSADEVVRVCTHLGNLPPPVVSLPEAVEAAAALATEYRQDPGTGPRLDAVTVQERAPDEDLEAGCPATAVDSADDVVTAVLSQPRPATAPELAAEPSAPHASGAVASAPAAADLEALDLEAELRRRVFTVQSPPACVRGALRQVLQEGLRMIREARSPQMVAAGWKPFLRMLLYRSRGQTRVEPAELARRVEQLAARRWLALLAEAAAAAQTTLQGQQVRRDRGAGKREKQQQDETQRRVERAMALAHLGEMSAAASALQAAPVPLPAWLADFRPDDGLLDLSADRLFANLRGARRGAAAGPSGAIAERLRVLLDEEEGTDLFHHAVSCLVQGLIPSDVVAELRIGRMVALTKPSGGMRALVMGDVFRRIVSRTCAQHAAEALQAVCAPFQYALSTKAGAEALARELNLATESGSRTTVLSVDGVGAYDHIARAAIFEGLRRDARLEALIPFVRFFLWRAKHIPLL</sequence>
<proteinExistence type="predicted"/>
<comment type="caution">
    <text evidence="2">The sequence shown here is derived from an EMBL/GenBank/DDBJ whole genome shotgun (WGS) entry which is preliminary data.</text>
</comment>
<evidence type="ECO:0000313" key="2">
    <source>
        <dbReference type="EMBL" id="CAE7333527.1"/>
    </source>
</evidence>
<evidence type="ECO:0000313" key="3">
    <source>
        <dbReference type="Proteomes" id="UP000649617"/>
    </source>
</evidence>